<dbReference type="GO" id="GO:0003677">
    <property type="term" value="F:DNA binding"/>
    <property type="evidence" value="ECO:0007669"/>
    <property type="project" value="UniProtKB-KW"/>
</dbReference>
<dbReference type="PANTHER" id="PTHR47165">
    <property type="entry name" value="OS03G0429900 PROTEIN"/>
    <property type="match status" value="1"/>
</dbReference>
<evidence type="ECO:0000259" key="2">
    <source>
        <dbReference type="Pfam" id="PF02721"/>
    </source>
</evidence>
<dbReference type="CDD" id="cd04476">
    <property type="entry name" value="RPA1_DBD_C"/>
    <property type="match status" value="1"/>
</dbReference>
<dbReference type="AlphaFoldDB" id="A0A3L6TA04"/>
<protein>
    <recommendedName>
        <fullName evidence="6">Replication protein A OB domain-containing protein</fullName>
    </recommendedName>
</protein>
<dbReference type="SUPFAM" id="SSF50249">
    <property type="entry name" value="Nucleic acid-binding proteins"/>
    <property type="match status" value="3"/>
</dbReference>
<dbReference type="EMBL" id="PQIB02000002">
    <property type="protein sequence ID" value="RLN34317.1"/>
    <property type="molecule type" value="Genomic_DNA"/>
</dbReference>
<keyword evidence="5" id="KW-1185">Reference proteome</keyword>
<dbReference type="Pfam" id="PF16900">
    <property type="entry name" value="REPA_OB_2"/>
    <property type="match status" value="1"/>
</dbReference>
<dbReference type="PANTHER" id="PTHR47165:SF3">
    <property type="entry name" value="RETROTRANSPOSON-LIKE PROTEIN"/>
    <property type="match status" value="1"/>
</dbReference>
<evidence type="ECO:0000313" key="5">
    <source>
        <dbReference type="Proteomes" id="UP000275267"/>
    </source>
</evidence>
<feature type="domain" description="Replication protein A 70 kDa DNA-binding subunit B/D first OB fold" evidence="2">
    <location>
        <begin position="17"/>
        <end position="107"/>
    </location>
</feature>
<dbReference type="Proteomes" id="UP000275267">
    <property type="component" value="Unassembled WGS sequence"/>
</dbReference>
<keyword evidence="1" id="KW-0238">DNA-binding</keyword>
<reference evidence="5" key="1">
    <citation type="journal article" date="2019" name="Nat. Commun.">
        <title>The genome of broomcorn millet.</title>
        <authorList>
            <person name="Zou C."/>
            <person name="Miki D."/>
            <person name="Li D."/>
            <person name="Tang Q."/>
            <person name="Xiao L."/>
            <person name="Rajput S."/>
            <person name="Deng P."/>
            <person name="Jia W."/>
            <person name="Huang R."/>
            <person name="Zhang M."/>
            <person name="Sun Y."/>
            <person name="Hu J."/>
            <person name="Fu X."/>
            <person name="Schnable P.S."/>
            <person name="Li F."/>
            <person name="Zhang H."/>
            <person name="Feng B."/>
            <person name="Zhu X."/>
            <person name="Liu R."/>
            <person name="Schnable J.C."/>
            <person name="Zhu J.-K."/>
            <person name="Zhang H."/>
        </authorList>
    </citation>
    <scope>NUCLEOTIDE SEQUENCE [LARGE SCALE GENOMIC DNA]</scope>
</reference>
<name>A0A3L6TA04_PANMI</name>
<evidence type="ECO:0000256" key="1">
    <source>
        <dbReference type="ARBA" id="ARBA00023125"/>
    </source>
</evidence>
<feature type="domain" description="Replication protein A OB" evidence="3">
    <location>
        <begin position="137"/>
        <end position="223"/>
    </location>
</feature>
<dbReference type="Pfam" id="PF02721">
    <property type="entry name" value="DUF223"/>
    <property type="match status" value="1"/>
</dbReference>
<dbReference type="STRING" id="4540.A0A3L6TA04"/>
<evidence type="ECO:0000259" key="3">
    <source>
        <dbReference type="Pfam" id="PF16900"/>
    </source>
</evidence>
<gene>
    <name evidence="4" type="ORF">C2845_PM03G33380</name>
</gene>
<accession>A0A3L6TA04</accession>
<dbReference type="InterPro" id="IPR012340">
    <property type="entry name" value="NA-bd_OB-fold"/>
</dbReference>
<dbReference type="CDD" id="cd04480">
    <property type="entry name" value="RPA1_DBD_A_like"/>
    <property type="match status" value="1"/>
</dbReference>
<sequence>MGDVLIPGLRMGDCTDCVCVRVSRFWEFYDVSDETKLLHGDLVLIDEEGNSIHAQIYPNVYERFKTLIKEGSVYNFECFRVRKSNHKYKPVANEFMLSFSKWTTIEEVVEVPPAFPTITYRLTSIEQVPSRLERTEYFTDVIGIVTAISNITTLRTRGRQSDSSKRVVTICSASNASVNVVLWGERATSFPAEEVHKDGQASPQVVIFVGTLVKNYSGVISVSGSSPCKWYINPEVPEAKALMASIGNMHQPIKWDQHMAPTRATSAAEPKKVSDIRDLNPFKNKKIEFLVTMTIRKIDSSWWCNSCEKCQRTTKPYGDLYKCTEPRCGTIGKPNQRYKLSIVAGDETGDTNFIMFGRWVQRLTKKSADTLIAENPQGFIPNEITRLLEKAFIWNVSFTENTTSSGRTCFRVNAVVGEINDRNALLPMTPTGSQSYHLCSLRVLAAVCKALLRKVLPCLCFHHLLLQRLAMLQVPHQLKKL</sequence>
<evidence type="ECO:0008006" key="6">
    <source>
        <dbReference type="Google" id="ProtNLM"/>
    </source>
</evidence>
<dbReference type="Gene3D" id="2.40.50.140">
    <property type="entry name" value="Nucleic acid-binding proteins"/>
    <property type="match status" value="3"/>
</dbReference>
<proteinExistence type="predicted"/>
<dbReference type="InterPro" id="IPR047192">
    <property type="entry name" value="Euk_RPA1_DBD_C"/>
</dbReference>
<dbReference type="InterPro" id="IPR031657">
    <property type="entry name" value="REPA_OB_2"/>
</dbReference>
<comment type="caution">
    <text evidence="4">The sequence shown here is derived from an EMBL/GenBank/DDBJ whole genome shotgun (WGS) entry which is preliminary data.</text>
</comment>
<evidence type="ECO:0000313" key="4">
    <source>
        <dbReference type="EMBL" id="RLN34317.1"/>
    </source>
</evidence>
<dbReference type="InterPro" id="IPR003871">
    <property type="entry name" value="RFA1B/D_OB_1st"/>
</dbReference>
<dbReference type="OrthoDB" id="1915393at2759"/>
<dbReference type="CDD" id="cd04481">
    <property type="entry name" value="RPA1_DBD_B_like"/>
    <property type="match status" value="1"/>
</dbReference>
<organism evidence="4 5">
    <name type="scientific">Panicum miliaceum</name>
    <name type="common">Proso millet</name>
    <name type="synonym">Broomcorn millet</name>
    <dbReference type="NCBI Taxonomy" id="4540"/>
    <lineage>
        <taxon>Eukaryota</taxon>
        <taxon>Viridiplantae</taxon>
        <taxon>Streptophyta</taxon>
        <taxon>Embryophyta</taxon>
        <taxon>Tracheophyta</taxon>
        <taxon>Spermatophyta</taxon>
        <taxon>Magnoliopsida</taxon>
        <taxon>Liliopsida</taxon>
        <taxon>Poales</taxon>
        <taxon>Poaceae</taxon>
        <taxon>PACMAD clade</taxon>
        <taxon>Panicoideae</taxon>
        <taxon>Panicodae</taxon>
        <taxon>Paniceae</taxon>
        <taxon>Panicinae</taxon>
        <taxon>Panicum</taxon>
        <taxon>Panicum sect. Panicum</taxon>
    </lineage>
</organism>